<evidence type="ECO:0000256" key="1">
    <source>
        <dbReference type="SAM" id="Phobius"/>
    </source>
</evidence>
<name>A0A6N6VTH1_9BACT</name>
<dbReference type="InterPro" id="IPR011989">
    <property type="entry name" value="ARM-like"/>
</dbReference>
<accession>A0A6N6VTH1</accession>
<protein>
    <recommendedName>
        <fullName evidence="4">HEAT repeat domain-containing protein</fullName>
    </recommendedName>
</protein>
<dbReference type="EMBL" id="WFLM01000002">
    <property type="protein sequence ID" value="KAB8039473.1"/>
    <property type="molecule type" value="Genomic_DNA"/>
</dbReference>
<sequence>MLNKKIIFFCILAYLFQFIIENLAISSSSFFIDVIGAEQLPKALIISSLLTPIVIFVLSLLEGFKKSRQYKVLFLILFSISFLFFMFYNTGVPNFYSKTVWMYQIFGSLFSLISIILYWNLINAYFYVFESKLFFSYFIISEEIGAISSDVLINKIFYGFSIAQYFLVNIVLLIILLFFYFYVFKIKVINEEIVDDSHKESKSEEKNNSFLKNKSLFNLAFLYIVVICLFHFITTLITYQFNFAAGATYGNTEDLNKFFSEFQFFSSLLIIATSYSLNKFLFTKSKIIFQHLLYGVCLLFLVYFMNISYTFYVIAAVEMAKVILEHSLFQTSYEHFTASFNEKVSDKLRNYTEGFYVPAIIVISGLFMNFFPSKFSFYYLNFSMLFCILFVIFLAFLIKNYYYKYHLDNVKSNIGNIRSIQALGEKNNIPALKVLMENFEKTQDRFLKKNMVISMGKINSDKTIDYIFNVLNNSDEFMQSAAVEALFNYKSFKVEYLLVEFVLGEKNKSLYIRHKVISFINKVYKNAIVPFFMHLLYSDDHRVVANTIENFWEINDKKLIPYMIKFLNHPSNRVRANVIILIYNYKISYYNSTCIVSLMSLKKSSILNDNLSFVFVVGFLKIEKYSQDVEKIYERLKNTEFFKERLVENFAFSFSGLKNPIGDDLFQFLFLESVNYPQSLLYKFKLLSLSQRINILKTFMEAGFGDIVQQNLYNNFKNSIYDLSFEVEMIEELMNKKIEK</sequence>
<organism evidence="2 3">
    <name type="scientific">Silvanigrella paludirubra</name>
    <dbReference type="NCBI Taxonomy" id="2499159"/>
    <lineage>
        <taxon>Bacteria</taxon>
        <taxon>Pseudomonadati</taxon>
        <taxon>Bdellovibrionota</taxon>
        <taxon>Oligoflexia</taxon>
        <taxon>Silvanigrellales</taxon>
        <taxon>Silvanigrellaceae</taxon>
        <taxon>Silvanigrella</taxon>
    </lineage>
</organism>
<dbReference type="OrthoDB" id="633703at2"/>
<keyword evidence="3" id="KW-1185">Reference proteome</keyword>
<dbReference type="AlphaFoldDB" id="A0A6N6VTH1"/>
<dbReference type="Gene3D" id="1.25.10.10">
    <property type="entry name" value="Leucine-rich Repeat Variant"/>
    <property type="match status" value="1"/>
</dbReference>
<feature type="transmembrane region" description="Helical" evidence="1">
    <location>
        <begin position="133"/>
        <end position="153"/>
    </location>
</feature>
<evidence type="ECO:0008006" key="4">
    <source>
        <dbReference type="Google" id="ProtNLM"/>
    </source>
</evidence>
<dbReference type="RefSeq" id="WP_153418698.1">
    <property type="nucleotide sequence ID" value="NZ_WFLM01000002.1"/>
</dbReference>
<dbReference type="SUPFAM" id="SSF48371">
    <property type="entry name" value="ARM repeat"/>
    <property type="match status" value="1"/>
</dbReference>
<feature type="transmembrane region" description="Helical" evidence="1">
    <location>
        <begin position="7"/>
        <end position="31"/>
    </location>
</feature>
<feature type="transmembrane region" description="Helical" evidence="1">
    <location>
        <begin position="43"/>
        <end position="60"/>
    </location>
</feature>
<proteinExistence type="predicted"/>
<dbReference type="InterPro" id="IPR016024">
    <property type="entry name" value="ARM-type_fold"/>
</dbReference>
<dbReference type="Proteomes" id="UP000437748">
    <property type="component" value="Unassembled WGS sequence"/>
</dbReference>
<feature type="transmembrane region" description="Helical" evidence="1">
    <location>
        <begin position="72"/>
        <end position="89"/>
    </location>
</feature>
<feature type="transmembrane region" description="Helical" evidence="1">
    <location>
        <begin position="262"/>
        <end position="281"/>
    </location>
</feature>
<feature type="transmembrane region" description="Helical" evidence="1">
    <location>
        <begin position="101"/>
        <end position="121"/>
    </location>
</feature>
<comment type="caution">
    <text evidence="2">The sequence shown here is derived from an EMBL/GenBank/DDBJ whole genome shotgun (WGS) entry which is preliminary data.</text>
</comment>
<keyword evidence="1" id="KW-0812">Transmembrane</keyword>
<evidence type="ECO:0000313" key="3">
    <source>
        <dbReference type="Proteomes" id="UP000437748"/>
    </source>
</evidence>
<gene>
    <name evidence="2" type="ORF">GCL60_04250</name>
</gene>
<evidence type="ECO:0000313" key="2">
    <source>
        <dbReference type="EMBL" id="KAB8039473.1"/>
    </source>
</evidence>
<reference evidence="2 3" key="1">
    <citation type="submission" date="2019-10" db="EMBL/GenBank/DDBJ databases">
        <title>New species of Slilvanegrellaceae.</title>
        <authorList>
            <person name="Pitt A."/>
            <person name="Hahn M.W."/>
        </authorList>
    </citation>
    <scope>NUCLEOTIDE SEQUENCE [LARGE SCALE GENOMIC DNA]</scope>
    <source>
        <strain evidence="2 3">SP-Ram-0.45-NSY-1</strain>
    </source>
</reference>
<feature type="transmembrane region" description="Helical" evidence="1">
    <location>
        <begin position="165"/>
        <end position="183"/>
    </location>
</feature>
<feature type="transmembrane region" description="Helical" evidence="1">
    <location>
        <begin position="355"/>
        <end position="371"/>
    </location>
</feature>
<feature type="transmembrane region" description="Helical" evidence="1">
    <location>
        <begin position="378"/>
        <end position="398"/>
    </location>
</feature>
<keyword evidence="1" id="KW-0472">Membrane</keyword>
<feature type="transmembrane region" description="Helical" evidence="1">
    <location>
        <begin position="293"/>
        <end position="315"/>
    </location>
</feature>
<feature type="transmembrane region" description="Helical" evidence="1">
    <location>
        <begin position="216"/>
        <end position="242"/>
    </location>
</feature>
<keyword evidence="1" id="KW-1133">Transmembrane helix</keyword>